<dbReference type="CDD" id="cd00833">
    <property type="entry name" value="PKS"/>
    <property type="match status" value="1"/>
</dbReference>
<dbReference type="Proteomes" id="UP001178507">
    <property type="component" value="Unassembled WGS sequence"/>
</dbReference>
<evidence type="ECO:0000256" key="2">
    <source>
        <dbReference type="ARBA" id="ARBA00022553"/>
    </source>
</evidence>
<evidence type="ECO:0000313" key="5">
    <source>
        <dbReference type="Proteomes" id="UP001178507"/>
    </source>
</evidence>
<feature type="domain" description="Ketosynthase family 3 (KS3)" evidence="3">
    <location>
        <begin position="2"/>
        <end position="445"/>
    </location>
</feature>
<sequence>DTIPIAVRGQAGHHALTNDTHTWWSAVTTGTDMVVEVPFSRWGHFDGIYDPDPNCWMESVTFPGGGILKTSVKHVQFIEGSELFDNKFFGISNMEALGMDPMQRHVLETSYEALHGAGYRKPQLLRSYIAVFTGCTNPEYAYVPHDMGALSGAGASQAITSNRVSFQLGLMGPSTSIDCDLSSAAMAMTLGNSAVSNQNIRRNQSGGTSTAALISGVYFCLTPVMWPRWNAFMNPAGRAFSFDQQANGYVVGEGCLTVVLKPYAEKVEQELVVANEPSVGNMVGWHIVNNGRNAGLAAPSGPMEQEVIAESFRMAGLSPLDVDGMECHAEGSRLSDAVELSACVAVLRRCEGGDKEMLIFGSCKANTGVQREACFMSGFLKVMLNMRYANNPPAIHLKQLNPYFEAGDAAHCINTESMPYRDSRVFHGIGSRGWGGTSINLVCWGAADASIVPVSRPKLFRRSFAYWPADAEKTEEVTSYYLAGSWNNWQPQPMSRGSDGCFTGTVTLGPEGFESFQVWVEGDSRQVLHPDRPNAASGSRALGPDPLDLIQQYHLNWLIDGRALAGRESALTSTQLPQPAELARARDAGEPGDEYQVKLWSGKFQAVAWERRKPAF</sequence>
<evidence type="ECO:0000313" key="4">
    <source>
        <dbReference type="EMBL" id="CAJ1386396.1"/>
    </source>
</evidence>
<keyword evidence="2" id="KW-0597">Phosphoprotein</keyword>
<dbReference type="SMART" id="SM00825">
    <property type="entry name" value="PKS_KS"/>
    <property type="match status" value="1"/>
</dbReference>
<dbReference type="InterPro" id="IPR020841">
    <property type="entry name" value="PKS_Beta-ketoAc_synthase_dom"/>
</dbReference>
<dbReference type="CDD" id="cd02859">
    <property type="entry name" value="E_set_AMPKbeta_like_N"/>
    <property type="match status" value="1"/>
</dbReference>
<protein>
    <recommendedName>
        <fullName evidence="3">Ketosynthase family 3 (KS3) domain-containing protein</fullName>
    </recommendedName>
</protein>
<dbReference type="InterPro" id="IPR014756">
    <property type="entry name" value="Ig_E-set"/>
</dbReference>
<dbReference type="InterPro" id="IPR014031">
    <property type="entry name" value="Ketoacyl_synth_C"/>
</dbReference>
<dbReference type="InterPro" id="IPR014030">
    <property type="entry name" value="Ketoacyl_synth_N"/>
</dbReference>
<evidence type="ECO:0000256" key="1">
    <source>
        <dbReference type="ARBA" id="ARBA00022450"/>
    </source>
</evidence>
<dbReference type="PANTHER" id="PTHR43775">
    <property type="entry name" value="FATTY ACID SYNTHASE"/>
    <property type="match status" value="1"/>
</dbReference>
<dbReference type="InterPro" id="IPR016039">
    <property type="entry name" value="Thiolase-like"/>
</dbReference>
<name>A0AA36IGQ4_9DINO</name>
<dbReference type="Pfam" id="PF00109">
    <property type="entry name" value="ketoacyl-synt"/>
    <property type="match status" value="1"/>
</dbReference>
<dbReference type="PANTHER" id="PTHR43775:SF37">
    <property type="entry name" value="SI:DKEY-61P9.11"/>
    <property type="match status" value="1"/>
</dbReference>
<dbReference type="Gene3D" id="2.60.40.10">
    <property type="entry name" value="Immunoglobulins"/>
    <property type="match status" value="1"/>
</dbReference>
<dbReference type="Gene3D" id="3.40.47.10">
    <property type="match status" value="1"/>
</dbReference>
<dbReference type="GO" id="GO:0006633">
    <property type="term" value="P:fatty acid biosynthetic process"/>
    <property type="evidence" value="ECO:0007669"/>
    <property type="project" value="TreeGrafter"/>
</dbReference>
<accession>A0AA36IGQ4</accession>
<organism evidence="4 5">
    <name type="scientific">Effrenium voratum</name>
    <dbReference type="NCBI Taxonomy" id="2562239"/>
    <lineage>
        <taxon>Eukaryota</taxon>
        <taxon>Sar</taxon>
        <taxon>Alveolata</taxon>
        <taxon>Dinophyceae</taxon>
        <taxon>Suessiales</taxon>
        <taxon>Symbiodiniaceae</taxon>
        <taxon>Effrenium</taxon>
    </lineage>
</organism>
<dbReference type="GO" id="GO:0004312">
    <property type="term" value="F:fatty acid synthase activity"/>
    <property type="evidence" value="ECO:0007669"/>
    <property type="project" value="TreeGrafter"/>
</dbReference>
<dbReference type="InterPro" id="IPR050091">
    <property type="entry name" value="PKS_NRPS_Biosynth_Enz"/>
</dbReference>
<gene>
    <name evidence="4" type="ORF">EVOR1521_LOCUS12758</name>
</gene>
<keyword evidence="5" id="KW-1185">Reference proteome</keyword>
<dbReference type="SUPFAM" id="SSF53901">
    <property type="entry name" value="Thiolase-like"/>
    <property type="match status" value="1"/>
</dbReference>
<dbReference type="InterPro" id="IPR013783">
    <property type="entry name" value="Ig-like_fold"/>
</dbReference>
<dbReference type="AlphaFoldDB" id="A0AA36IGQ4"/>
<feature type="non-terminal residue" evidence="4">
    <location>
        <position position="1"/>
    </location>
</feature>
<dbReference type="EMBL" id="CAUJNA010001362">
    <property type="protein sequence ID" value="CAJ1386396.1"/>
    <property type="molecule type" value="Genomic_DNA"/>
</dbReference>
<reference evidence="4" key="1">
    <citation type="submission" date="2023-08" db="EMBL/GenBank/DDBJ databases">
        <authorList>
            <person name="Chen Y."/>
            <person name="Shah S."/>
            <person name="Dougan E. K."/>
            <person name="Thang M."/>
            <person name="Chan C."/>
        </authorList>
    </citation>
    <scope>NUCLEOTIDE SEQUENCE</scope>
</reference>
<evidence type="ECO:0000259" key="3">
    <source>
        <dbReference type="PROSITE" id="PS52004"/>
    </source>
</evidence>
<proteinExistence type="predicted"/>
<dbReference type="SUPFAM" id="SSF81296">
    <property type="entry name" value="E set domains"/>
    <property type="match status" value="1"/>
</dbReference>
<dbReference type="PROSITE" id="PS52004">
    <property type="entry name" value="KS3_2"/>
    <property type="match status" value="1"/>
</dbReference>
<dbReference type="Pfam" id="PF02801">
    <property type="entry name" value="Ketoacyl-synt_C"/>
    <property type="match status" value="1"/>
</dbReference>
<keyword evidence="1" id="KW-0596">Phosphopantetheine</keyword>
<comment type="caution">
    <text evidence="4">The sequence shown here is derived from an EMBL/GenBank/DDBJ whole genome shotgun (WGS) entry which is preliminary data.</text>
</comment>